<proteinExistence type="predicted"/>
<dbReference type="Gene3D" id="1.25.40.420">
    <property type="match status" value="1"/>
</dbReference>
<dbReference type="Pfam" id="PF07707">
    <property type="entry name" value="BACK"/>
    <property type="match status" value="1"/>
</dbReference>
<dbReference type="PANTHER" id="PTHR45774">
    <property type="entry name" value="BTB/POZ DOMAIN-CONTAINING"/>
    <property type="match status" value="1"/>
</dbReference>
<evidence type="ECO:0000313" key="3">
    <source>
        <dbReference type="Proteomes" id="UP000242188"/>
    </source>
</evidence>
<dbReference type="Gene3D" id="2.60.120.820">
    <property type="entry name" value="PHR domain"/>
    <property type="match status" value="1"/>
</dbReference>
<accession>A0A210R0S0</accession>
<dbReference type="GO" id="GO:0022008">
    <property type="term" value="P:neurogenesis"/>
    <property type="evidence" value="ECO:0007669"/>
    <property type="project" value="TreeGrafter"/>
</dbReference>
<sequence>MVDRLVKKCETFLKSSLTAENVCLLLEQAHIYTEESLKEDYRRVIARSSKEALKSNSFVDLCGVCVKSITESDELAVEESVVYEAVMSWSEAECGRQGLEVTDTNRREVLGDIIYTVRFPIIDAKYLSQHVIKRDVLTAEQLLSILRFQQDNKAYPCTEFTVNQRALRKPVTFVKECISRFKGTTRNKRSGMIVDDSESISFVSTVDISLHGLKLYGSKTGDRNILIGVYNQAGDTLYEKTHMLPNKEEVTIEFQHIIKITPGQTYTVVIHGGVHTKVYGTEGCSTVKCRDGEIRFMSSRNKEKEYQTVTDAFIVEIMSFYHGNIMCHPPRTIASLSVVLIPLMYNIPVSFTASLRHTSNFIRSTGVHGSIIKPY</sequence>
<evidence type="ECO:0000259" key="1">
    <source>
        <dbReference type="SMART" id="SM00875"/>
    </source>
</evidence>
<dbReference type="OrthoDB" id="9979965at2759"/>
<dbReference type="GO" id="GO:0005829">
    <property type="term" value="C:cytosol"/>
    <property type="evidence" value="ECO:0007669"/>
    <property type="project" value="TreeGrafter"/>
</dbReference>
<organism evidence="2 3">
    <name type="scientific">Mizuhopecten yessoensis</name>
    <name type="common">Japanese scallop</name>
    <name type="synonym">Patinopecten yessoensis</name>
    <dbReference type="NCBI Taxonomy" id="6573"/>
    <lineage>
        <taxon>Eukaryota</taxon>
        <taxon>Metazoa</taxon>
        <taxon>Spiralia</taxon>
        <taxon>Lophotrochozoa</taxon>
        <taxon>Mollusca</taxon>
        <taxon>Bivalvia</taxon>
        <taxon>Autobranchia</taxon>
        <taxon>Pteriomorphia</taxon>
        <taxon>Pectinida</taxon>
        <taxon>Pectinoidea</taxon>
        <taxon>Pectinidae</taxon>
        <taxon>Mizuhopecten</taxon>
    </lineage>
</organism>
<reference evidence="2 3" key="1">
    <citation type="journal article" date="2017" name="Nat. Ecol. Evol.">
        <title>Scallop genome provides insights into evolution of bilaterian karyotype and development.</title>
        <authorList>
            <person name="Wang S."/>
            <person name="Zhang J."/>
            <person name="Jiao W."/>
            <person name="Li J."/>
            <person name="Xun X."/>
            <person name="Sun Y."/>
            <person name="Guo X."/>
            <person name="Huan P."/>
            <person name="Dong B."/>
            <person name="Zhang L."/>
            <person name="Hu X."/>
            <person name="Sun X."/>
            <person name="Wang J."/>
            <person name="Zhao C."/>
            <person name="Wang Y."/>
            <person name="Wang D."/>
            <person name="Huang X."/>
            <person name="Wang R."/>
            <person name="Lv J."/>
            <person name="Li Y."/>
            <person name="Zhang Z."/>
            <person name="Liu B."/>
            <person name="Lu W."/>
            <person name="Hui Y."/>
            <person name="Liang J."/>
            <person name="Zhou Z."/>
            <person name="Hou R."/>
            <person name="Li X."/>
            <person name="Liu Y."/>
            <person name="Li H."/>
            <person name="Ning X."/>
            <person name="Lin Y."/>
            <person name="Zhao L."/>
            <person name="Xing Q."/>
            <person name="Dou J."/>
            <person name="Li Y."/>
            <person name="Mao J."/>
            <person name="Guo H."/>
            <person name="Dou H."/>
            <person name="Li T."/>
            <person name="Mu C."/>
            <person name="Jiang W."/>
            <person name="Fu Q."/>
            <person name="Fu X."/>
            <person name="Miao Y."/>
            <person name="Liu J."/>
            <person name="Yu Q."/>
            <person name="Li R."/>
            <person name="Liao H."/>
            <person name="Li X."/>
            <person name="Kong Y."/>
            <person name="Jiang Z."/>
            <person name="Chourrout D."/>
            <person name="Li R."/>
            <person name="Bao Z."/>
        </authorList>
    </citation>
    <scope>NUCLEOTIDE SEQUENCE [LARGE SCALE GENOMIC DNA]</scope>
    <source>
        <strain evidence="2 3">PY_sf001</strain>
    </source>
</reference>
<protein>
    <submittedName>
        <fullName evidence="2">BTB/POZ domain-containing protein 6</fullName>
    </submittedName>
</protein>
<dbReference type="InterPro" id="IPR038648">
    <property type="entry name" value="PHR_sf"/>
</dbReference>
<dbReference type="AlphaFoldDB" id="A0A210R0S0"/>
<comment type="caution">
    <text evidence="2">The sequence shown here is derived from an EMBL/GenBank/DDBJ whole genome shotgun (WGS) entry which is preliminary data.</text>
</comment>
<keyword evidence="3" id="KW-1185">Reference proteome</keyword>
<feature type="domain" description="BACK" evidence="1">
    <location>
        <begin position="23"/>
        <end position="132"/>
    </location>
</feature>
<dbReference type="SMART" id="SM00875">
    <property type="entry name" value="BACK"/>
    <property type="match status" value="1"/>
</dbReference>
<dbReference type="EMBL" id="NEDP02000966">
    <property type="protein sequence ID" value="OWF54610.1"/>
    <property type="molecule type" value="Genomic_DNA"/>
</dbReference>
<dbReference type="InterPro" id="IPR011705">
    <property type="entry name" value="BACK"/>
</dbReference>
<gene>
    <name evidence="2" type="ORF">KP79_PYT22816</name>
</gene>
<dbReference type="Pfam" id="PF08005">
    <property type="entry name" value="PHR"/>
    <property type="match status" value="1"/>
</dbReference>
<dbReference type="PANTHER" id="PTHR45774:SF4">
    <property type="entry name" value="AXUNDEAD, ISOFORM F"/>
    <property type="match status" value="1"/>
</dbReference>
<dbReference type="Proteomes" id="UP000242188">
    <property type="component" value="Unassembled WGS sequence"/>
</dbReference>
<evidence type="ECO:0000313" key="2">
    <source>
        <dbReference type="EMBL" id="OWF54610.1"/>
    </source>
</evidence>
<dbReference type="InterPro" id="IPR012983">
    <property type="entry name" value="PHR"/>
</dbReference>
<name>A0A210R0S0_MIZYE</name>